<dbReference type="PANTHER" id="PTHR45635:SF23">
    <property type="entry name" value="ADP_ATP TRANSLOCASE"/>
    <property type="match status" value="1"/>
</dbReference>
<comment type="subunit">
    <text evidence="11">Monomer.</text>
</comment>
<evidence type="ECO:0000256" key="1">
    <source>
        <dbReference type="ARBA" id="ARBA00004141"/>
    </source>
</evidence>
<evidence type="ECO:0000256" key="4">
    <source>
        <dbReference type="ARBA" id="ARBA00022692"/>
    </source>
</evidence>
<evidence type="ECO:0000256" key="9">
    <source>
        <dbReference type="PROSITE-ProRule" id="PRU00282"/>
    </source>
</evidence>
<comment type="similarity">
    <text evidence="2 10">Belongs to the mitochondrial carrier (TC 2.A.29) family.</text>
</comment>
<evidence type="ECO:0000256" key="5">
    <source>
        <dbReference type="ARBA" id="ARBA00022737"/>
    </source>
</evidence>
<reference evidence="12" key="1">
    <citation type="submission" date="2018-02" db="EMBL/GenBank/DDBJ databases">
        <authorList>
            <person name="Cohen D.B."/>
            <person name="Kent A.D."/>
        </authorList>
    </citation>
    <scope>NUCLEOTIDE SEQUENCE</scope>
</reference>
<dbReference type="PRINTS" id="PR00926">
    <property type="entry name" value="MITOCARRIER"/>
</dbReference>
<evidence type="ECO:0000313" key="12">
    <source>
        <dbReference type="EMBL" id="SPC76333.1"/>
    </source>
</evidence>
<keyword evidence="4 9" id="KW-0812">Transmembrane</keyword>
<dbReference type="InterPro" id="IPR018108">
    <property type="entry name" value="MCP_transmembrane"/>
</dbReference>
<dbReference type="InterPro" id="IPR023395">
    <property type="entry name" value="MCP_dom_sf"/>
</dbReference>
<dbReference type="Gene3D" id="1.50.40.10">
    <property type="entry name" value="Mitochondrial carrier domain"/>
    <property type="match status" value="1"/>
</dbReference>
<dbReference type="InterPro" id="IPR002067">
    <property type="entry name" value="MCP"/>
</dbReference>
<evidence type="ECO:0000256" key="3">
    <source>
        <dbReference type="ARBA" id="ARBA00022448"/>
    </source>
</evidence>
<dbReference type="GO" id="GO:0140021">
    <property type="term" value="P:mitochondrial ADP transmembrane transport"/>
    <property type="evidence" value="ECO:0007669"/>
    <property type="project" value="InterPro"/>
</dbReference>
<evidence type="ECO:0000256" key="8">
    <source>
        <dbReference type="ARBA" id="ARBA00024143"/>
    </source>
</evidence>
<gene>
    <name evidence="12" type="ORF">FSB_LOCUS4215</name>
</gene>
<feature type="repeat" description="Solcar" evidence="9">
    <location>
        <begin position="288"/>
        <end position="375"/>
    </location>
</feature>
<name>A0A2N9ENI1_FAGSY</name>
<feature type="repeat" description="Solcar" evidence="9">
    <location>
        <begin position="86"/>
        <end position="174"/>
    </location>
</feature>
<feature type="transmembrane region" description="Helical" evidence="11">
    <location>
        <begin position="188"/>
        <end position="209"/>
    </location>
</feature>
<keyword evidence="5" id="KW-0677">Repeat</keyword>
<comment type="catalytic activity">
    <reaction evidence="8">
        <text>ADP(in) + ATP(out) = ADP(out) + ATP(in)</text>
        <dbReference type="Rhea" id="RHEA:34999"/>
        <dbReference type="ChEBI" id="CHEBI:30616"/>
        <dbReference type="ChEBI" id="CHEBI:456216"/>
    </reaction>
    <physiologicalReaction direction="left-to-right" evidence="8">
        <dbReference type="Rhea" id="RHEA:35000"/>
    </physiologicalReaction>
</comment>
<comment type="function">
    <text evidence="11">Catalyzes the exchange of ADP and ATP across the membrane.</text>
</comment>
<evidence type="ECO:0000256" key="11">
    <source>
        <dbReference type="RuleBase" id="RU368008"/>
    </source>
</evidence>
<evidence type="ECO:0000256" key="6">
    <source>
        <dbReference type="ARBA" id="ARBA00022989"/>
    </source>
</evidence>
<dbReference type="InterPro" id="IPR002113">
    <property type="entry name" value="ADT_euk_type"/>
</dbReference>
<keyword evidence="6 11" id="KW-1133">Transmembrane helix</keyword>
<sequence>MADGSQYPSVYQKISGQSYLFSRHFPNCQAWTCSLQKLPSAGGYVNGGLHSTFWTAYTGTASYLASPLPPVFVGAPLEKNKYASKSPFLKEGVEAFCLTAIAPIQRVKFLIQCQDEMIKSGRLSKPYKGIVNCFARTISNEGFLSLWRGNIPNVIHFFSNKVISVGLTTYLMTLSNYKKDKDARWKSFFKSFAAGCFVVVATHFVVYPLDYARTRLANDIKTSNKIEERQFNGLMDVYRKTLRSDGIAGLYRGCPIFCVRSILQKGLYVVMLAFFKPSVLLSLVGLQNNVLARIVMDVGTLECTNVATYPLDTVNRRMMMTSGEVAKYRSSIHAFSEIIKNEGVESLYKGAGASILQKLAICAILFVCNEAWKSYVSTKKNKSAADGVSKKKNESAGDYQSTSILTIKWRSGRKD</sequence>
<accession>A0A2N9ENI1</accession>
<protein>
    <recommendedName>
        <fullName evidence="11">ADP/ATP translocase</fullName>
    </recommendedName>
    <alternativeName>
        <fullName evidence="11">ADP,ATP carrier protein</fullName>
    </alternativeName>
</protein>
<dbReference type="SUPFAM" id="SSF103506">
    <property type="entry name" value="Mitochondrial carrier"/>
    <property type="match status" value="1"/>
</dbReference>
<dbReference type="PROSITE" id="PS50920">
    <property type="entry name" value="SOLCAR"/>
    <property type="match status" value="3"/>
</dbReference>
<keyword evidence="7 9" id="KW-0472">Membrane</keyword>
<evidence type="ECO:0000256" key="7">
    <source>
        <dbReference type="ARBA" id="ARBA00023136"/>
    </source>
</evidence>
<comment type="caution">
    <text evidence="11">Lacks conserved residue(s) required for the propagation of feature annotation.</text>
</comment>
<dbReference type="AlphaFoldDB" id="A0A2N9ENI1"/>
<organism evidence="12">
    <name type="scientific">Fagus sylvatica</name>
    <name type="common">Beechnut</name>
    <dbReference type="NCBI Taxonomy" id="28930"/>
    <lineage>
        <taxon>Eukaryota</taxon>
        <taxon>Viridiplantae</taxon>
        <taxon>Streptophyta</taxon>
        <taxon>Embryophyta</taxon>
        <taxon>Tracheophyta</taxon>
        <taxon>Spermatophyta</taxon>
        <taxon>Magnoliopsida</taxon>
        <taxon>eudicotyledons</taxon>
        <taxon>Gunneridae</taxon>
        <taxon>Pentapetalae</taxon>
        <taxon>rosids</taxon>
        <taxon>fabids</taxon>
        <taxon>Fagales</taxon>
        <taxon>Fagaceae</taxon>
        <taxon>Fagus</taxon>
    </lineage>
</organism>
<dbReference type="GO" id="GO:0005743">
    <property type="term" value="C:mitochondrial inner membrane"/>
    <property type="evidence" value="ECO:0007669"/>
    <property type="project" value="InterPro"/>
</dbReference>
<keyword evidence="3 10" id="KW-0813">Transport</keyword>
<dbReference type="PANTHER" id="PTHR45635">
    <property type="entry name" value="ADP,ATP CARRIER PROTEIN 1-RELATED-RELATED"/>
    <property type="match status" value="1"/>
</dbReference>
<dbReference type="EMBL" id="OIVN01000213">
    <property type="protein sequence ID" value="SPC76333.1"/>
    <property type="molecule type" value="Genomic_DNA"/>
</dbReference>
<comment type="subcellular location">
    <subcellularLocation>
        <location evidence="1 11">Membrane</location>
        <topology evidence="1 11">Multi-pass membrane protein</topology>
    </subcellularLocation>
</comment>
<dbReference type="GO" id="GO:0005471">
    <property type="term" value="F:ATP:ADP antiporter activity"/>
    <property type="evidence" value="ECO:0007669"/>
    <property type="project" value="UniProtKB-UniRule"/>
</dbReference>
<dbReference type="GO" id="GO:1990544">
    <property type="term" value="P:mitochondrial ATP transmembrane transport"/>
    <property type="evidence" value="ECO:0007669"/>
    <property type="project" value="InterPro"/>
</dbReference>
<dbReference type="Pfam" id="PF00153">
    <property type="entry name" value="Mito_carr"/>
    <property type="match status" value="3"/>
</dbReference>
<feature type="repeat" description="Solcar" evidence="9">
    <location>
        <begin position="186"/>
        <end position="278"/>
    </location>
</feature>
<evidence type="ECO:0000256" key="2">
    <source>
        <dbReference type="ARBA" id="ARBA00006375"/>
    </source>
</evidence>
<proteinExistence type="inferred from homology"/>
<evidence type="ECO:0000256" key="10">
    <source>
        <dbReference type="RuleBase" id="RU000488"/>
    </source>
</evidence>
<feature type="transmembrane region" description="Helical" evidence="11">
    <location>
        <begin position="267"/>
        <end position="286"/>
    </location>
</feature>